<feature type="transmembrane region" description="Helical" evidence="7">
    <location>
        <begin position="255"/>
        <end position="285"/>
    </location>
</feature>
<name>A0AAE1FN99_PETCI</name>
<comment type="subcellular location">
    <subcellularLocation>
        <location evidence="1">Endomembrane system</location>
        <topology evidence="1">Multi-pass membrane protein</topology>
    </subcellularLocation>
    <subcellularLocation>
        <location evidence="7">Lysosome membrane</location>
        <topology evidence="7">Multi-pass membrane protein</topology>
    </subcellularLocation>
</comment>
<feature type="transmembrane region" description="Helical" evidence="7">
    <location>
        <begin position="227"/>
        <end position="249"/>
    </location>
</feature>
<dbReference type="Proteomes" id="UP001286313">
    <property type="component" value="Unassembled WGS sequence"/>
</dbReference>
<dbReference type="PRINTS" id="PR01315">
    <property type="entry name" value="BATTENIN"/>
</dbReference>
<comment type="caution">
    <text evidence="9">The sequence shown here is derived from an EMBL/GenBank/DDBJ whole genome shotgun (WGS) entry which is preliminary data.</text>
</comment>
<evidence type="ECO:0000313" key="9">
    <source>
        <dbReference type="EMBL" id="KAK3877335.1"/>
    </source>
</evidence>
<feature type="transmembrane region" description="Helical" evidence="7">
    <location>
        <begin position="337"/>
        <end position="357"/>
    </location>
</feature>
<feature type="transmembrane region" description="Helical" evidence="7">
    <location>
        <begin position="128"/>
        <end position="152"/>
    </location>
</feature>
<evidence type="ECO:0000256" key="2">
    <source>
        <dbReference type="ARBA" id="ARBA00007467"/>
    </source>
</evidence>
<dbReference type="SUPFAM" id="SSF103473">
    <property type="entry name" value="MFS general substrate transporter"/>
    <property type="match status" value="1"/>
</dbReference>
<dbReference type="GO" id="GO:0005765">
    <property type="term" value="C:lysosomal membrane"/>
    <property type="evidence" value="ECO:0007669"/>
    <property type="project" value="UniProtKB-SubCell"/>
</dbReference>
<comment type="similarity">
    <text evidence="2 7">Belongs to the battenin family.</text>
</comment>
<keyword evidence="3" id="KW-0813">Transport</keyword>
<dbReference type="InterPro" id="IPR003492">
    <property type="entry name" value="Battenin_disease_Cln3"/>
</dbReference>
<dbReference type="Pfam" id="PF02487">
    <property type="entry name" value="CLN3"/>
    <property type="match status" value="1"/>
</dbReference>
<feature type="region of interest" description="Disordered" evidence="8">
    <location>
        <begin position="78"/>
        <end position="120"/>
    </location>
</feature>
<gene>
    <name evidence="9" type="ORF">Pcinc_017945</name>
</gene>
<accession>A0AAE1FN99</accession>
<evidence type="ECO:0000256" key="8">
    <source>
        <dbReference type="SAM" id="MobiDB-lite"/>
    </source>
</evidence>
<dbReference type="InterPro" id="IPR036259">
    <property type="entry name" value="MFS_trans_sf"/>
</dbReference>
<proteinExistence type="inferred from homology"/>
<evidence type="ECO:0000256" key="3">
    <source>
        <dbReference type="ARBA" id="ARBA00022448"/>
    </source>
</evidence>
<dbReference type="GO" id="GO:0051453">
    <property type="term" value="P:regulation of intracellular pH"/>
    <property type="evidence" value="ECO:0007669"/>
    <property type="project" value="TreeGrafter"/>
</dbReference>
<dbReference type="AlphaFoldDB" id="A0AAE1FN99"/>
<keyword evidence="4 7" id="KW-0812">Transmembrane</keyword>
<dbReference type="PANTHER" id="PTHR10981">
    <property type="entry name" value="BATTENIN"/>
    <property type="match status" value="1"/>
</dbReference>
<keyword evidence="6 7" id="KW-0472">Membrane</keyword>
<organism evidence="9 10">
    <name type="scientific">Petrolisthes cinctipes</name>
    <name type="common">Flat porcelain crab</name>
    <dbReference type="NCBI Taxonomy" id="88211"/>
    <lineage>
        <taxon>Eukaryota</taxon>
        <taxon>Metazoa</taxon>
        <taxon>Ecdysozoa</taxon>
        <taxon>Arthropoda</taxon>
        <taxon>Crustacea</taxon>
        <taxon>Multicrustacea</taxon>
        <taxon>Malacostraca</taxon>
        <taxon>Eumalacostraca</taxon>
        <taxon>Eucarida</taxon>
        <taxon>Decapoda</taxon>
        <taxon>Pleocyemata</taxon>
        <taxon>Anomura</taxon>
        <taxon>Galatheoidea</taxon>
        <taxon>Porcellanidae</taxon>
        <taxon>Petrolisthes</taxon>
    </lineage>
</organism>
<reference evidence="9" key="1">
    <citation type="submission" date="2023-10" db="EMBL/GenBank/DDBJ databases">
        <title>Genome assemblies of two species of porcelain crab, Petrolisthes cinctipes and Petrolisthes manimaculis (Anomura: Porcellanidae).</title>
        <authorList>
            <person name="Angst P."/>
        </authorList>
    </citation>
    <scope>NUCLEOTIDE SEQUENCE</scope>
    <source>
        <strain evidence="9">PB745_01</strain>
        <tissue evidence="9">Gill</tissue>
    </source>
</reference>
<sequence length="440" mass="48192">MAPGPYNKTLVENGEGDHLYLLEGDLGIPKVSPHLSPLCTATPVQDQDEAQITLLKSTPQITSNTDHEHTATSLLLAEEENEEQEKAEGKRECLRTDGDGGKEKKGRKRRITADTTDSGPPKRVRDLVAFWLLGFCNNFTYWVMITAAYDLLSVQSQTYTERSQQPPPSTLYSNSSITEFIDTDATTTTTTTTTTTWDNDSTTTTTTTTTPTTFDNTFRCLRHSTGAILIADTLPATALTLAAPLTLLLGVWERVWLLTGLCVASYLTLGLATPSLVFVGVALASASRGFSDTTFLAQASSYHKHVLSLWSSGTGVATFVGPLLYSLMTTAGLDPRHVLLVFLTIPLLIIVSFSCVLSHVKKAEGSSEDVEGQQLAAVAVVMASEQDLEDKTQKTVALVKEKLYLFFRAQRYLLPLAVFYLTMYFTNQGLLELVYFLGRD</sequence>
<evidence type="ECO:0000256" key="7">
    <source>
        <dbReference type="RuleBase" id="RU361113"/>
    </source>
</evidence>
<dbReference type="GO" id="GO:0012505">
    <property type="term" value="C:endomembrane system"/>
    <property type="evidence" value="ECO:0007669"/>
    <property type="project" value="UniProtKB-SubCell"/>
</dbReference>
<evidence type="ECO:0000256" key="4">
    <source>
        <dbReference type="ARBA" id="ARBA00022692"/>
    </source>
</evidence>
<dbReference type="PANTHER" id="PTHR10981:SF0">
    <property type="entry name" value="BATTENIN"/>
    <property type="match status" value="1"/>
</dbReference>
<dbReference type="EMBL" id="JAWQEG010001692">
    <property type="protein sequence ID" value="KAK3877335.1"/>
    <property type="molecule type" value="Genomic_DNA"/>
</dbReference>
<protein>
    <recommendedName>
        <fullName evidence="7">Battenin</fullName>
    </recommendedName>
</protein>
<feature type="compositionally biased region" description="Basic and acidic residues" evidence="8">
    <location>
        <begin position="84"/>
        <end position="103"/>
    </location>
</feature>
<keyword evidence="10" id="KW-1185">Reference proteome</keyword>
<comment type="caution">
    <text evidence="7">Lacks conserved residue(s) required for the propagation of feature annotation.</text>
</comment>
<evidence type="ECO:0000256" key="6">
    <source>
        <dbReference type="ARBA" id="ARBA00023136"/>
    </source>
</evidence>
<evidence type="ECO:0000256" key="5">
    <source>
        <dbReference type="ARBA" id="ARBA00022989"/>
    </source>
</evidence>
<keyword evidence="5 7" id="KW-1133">Transmembrane helix</keyword>
<evidence type="ECO:0000256" key="1">
    <source>
        <dbReference type="ARBA" id="ARBA00004127"/>
    </source>
</evidence>
<feature type="transmembrane region" description="Helical" evidence="7">
    <location>
        <begin position="306"/>
        <end position="325"/>
    </location>
</feature>
<feature type="transmembrane region" description="Helical" evidence="7">
    <location>
        <begin position="412"/>
        <end position="437"/>
    </location>
</feature>
<keyword evidence="7" id="KW-0458">Lysosome</keyword>
<evidence type="ECO:0000313" key="10">
    <source>
        <dbReference type="Proteomes" id="UP001286313"/>
    </source>
</evidence>